<protein>
    <submittedName>
        <fullName evidence="1">Uncharacterized protein</fullName>
    </submittedName>
</protein>
<reference evidence="1" key="1">
    <citation type="journal article" date="2017" name="Elife">
        <title>The kinetoplastid-infecting Bodo saltans virus (BsV), a window into the most abundant giant viruses in the sea.</title>
        <authorList>
            <person name="Deeg C.M."/>
            <person name="Chow C.-E.T."/>
            <person name="Suttle C.A."/>
        </authorList>
    </citation>
    <scope>NUCLEOTIDE SEQUENCE</scope>
    <source>
        <strain evidence="1">NG1</strain>
    </source>
</reference>
<evidence type="ECO:0000313" key="2">
    <source>
        <dbReference type="Proteomes" id="UP000240325"/>
    </source>
</evidence>
<proteinExistence type="predicted"/>
<dbReference type="Proteomes" id="UP000240325">
    <property type="component" value="Segment"/>
</dbReference>
<gene>
    <name evidence="1" type="ORF">BMW23_1174</name>
</gene>
<evidence type="ECO:0000313" key="1">
    <source>
        <dbReference type="EMBL" id="ATZ81217.1"/>
    </source>
</evidence>
<keyword evidence="2" id="KW-1185">Reference proteome</keyword>
<dbReference type="EMBL" id="MF782455">
    <property type="protein sequence ID" value="ATZ81217.1"/>
    <property type="molecule type" value="Genomic_DNA"/>
</dbReference>
<organism evidence="1">
    <name type="scientific">Bodo saltans virus</name>
    <dbReference type="NCBI Taxonomy" id="2024608"/>
    <lineage>
        <taxon>Viruses</taxon>
        <taxon>Varidnaviria</taxon>
        <taxon>Bamfordvirae</taxon>
        <taxon>Nucleocytoviricota</taxon>
        <taxon>Megaviricetes</taxon>
        <taxon>Imitervirales</taxon>
        <taxon>Mimiviridae</taxon>
        <taxon>Klosneuvirinae</taxon>
        <taxon>Theiavirus</taxon>
        <taxon>Theiavirus salishense</taxon>
    </lineage>
</organism>
<name>A0A2H4UWE5_9VIRU</name>
<accession>A0A2H4UWE5</accession>
<sequence length="42" mass="5213">MMVNNIFCTLFIRNNHMVDHRIQHKKLINEIIMLYYHIITKI</sequence>